<dbReference type="STRING" id="138119.DSY4001"/>
<dbReference type="PANTHER" id="PTHR43673">
    <property type="entry name" value="NAD(P)H NITROREDUCTASE YDGI-RELATED"/>
    <property type="match status" value="1"/>
</dbReference>
<keyword evidence="5" id="KW-0560">Oxidoreductase</keyword>
<dbReference type="SUPFAM" id="SSF55469">
    <property type="entry name" value="FMN-dependent nitroreductase-like"/>
    <property type="match status" value="1"/>
</dbReference>
<dbReference type="KEGG" id="dsy:DSY4001"/>
<accession>Q24QA2</accession>
<protein>
    <recommendedName>
        <fullName evidence="6">Nitroreductase domain-containing protein</fullName>
    </recommendedName>
</protein>
<evidence type="ECO:0000259" key="6">
    <source>
        <dbReference type="Pfam" id="PF00881"/>
    </source>
</evidence>
<dbReference type="Gene3D" id="3.40.109.10">
    <property type="entry name" value="NADH Oxidase"/>
    <property type="match status" value="1"/>
</dbReference>
<evidence type="ECO:0000256" key="3">
    <source>
        <dbReference type="ARBA" id="ARBA00022630"/>
    </source>
</evidence>
<reference evidence="7 8" key="1">
    <citation type="journal article" date="2006" name="J. Bacteriol.">
        <title>Complete genome sequence of the dehalorespiring bacterium Desulfitobacterium hafniense Y51 and comparison with Dehalococcoides ethenogenes 195.</title>
        <authorList>
            <person name="Nonaka H."/>
            <person name="Keresztes G."/>
            <person name="Shinoda Y."/>
            <person name="Ikenaga Y."/>
            <person name="Abe M."/>
            <person name="Naito K."/>
            <person name="Inatomi K."/>
            <person name="Furukawa K."/>
            <person name="Inui M."/>
            <person name="Yukawa H."/>
        </authorList>
    </citation>
    <scope>NUCLEOTIDE SEQUENCE [LARGE SCALE GENOMIC DNA]</scope>
    <source>
        <strain evidence="7 8">Y51</strain>
    </source>
</reference>
<dbReference type="Pfam" id="PF00881">
    <property type="entry name" value="Nitroreductase"/>
    <property type="match status" value="1"/>
</dbReference>
<dbReference type="InterPro" id="IPR029479">
    <property type="entry name" value="Nitroreductase"/>
</dbReference>
<evidence type="ECO:0000256" key="2">
    <source>
        <dbReference type="ARBA" id="ARBA00007118"/>
    </source>
</evidence>
<evidence type="ECO:0000256" key="5">
    <source>
        <dbReference type="ARBA" id="ARBA00023002"/>
    </source>
</evidence>
<keyword evidence="4" id="KW-0288">FMN</keyword>
<dbReference type="GO" id="GO:0016491">
    <property type="term" value="F:oxidoreductase activity"/>
    <property type="evidence" value="ECO:0007669"/>
    <property type="project" value="UniProtKB-KW"/>
</dbReference>
<dbReference type="Proteomes" id="UP000001946">
    <property type="component" value="Chromosome"/>
</dbReference>
<evidence type="ECO:0000313" key="7">
    <source>
        <dbReference type="EMBL" id="BAE85790.1"/>
    </source>
</evidence>
<dbReference type="PANTHER" id="PTHR43673:SF2">
    <property type="entry name" value="NITROREDUCTASE"/>
    <property type="match status" value="1"/>
</dbReference>
<comment type="similarity">
    <text evidence="2">Belongs to the nitroreductase family.</text>
</comment>
<dbReference type="CDD" id="cd02062">
    <property type="entry name" value="Nitro_FMN_reductase"/>
    <property type="match status" value="1"/>
</dbReference>
<dbReference type="EMBL" id="AP008230">
    <property type="protein sequence ID" value="BAE85790.1"/>
    <property type="molecule type" value="Genomic_DNA"/>
</dbReference>
<dbReference type="eggNOG" id="COG0778">
    <property type="taxonomic scope" value="Bacteria"/>
</dbReference>
<evidence type="ECO:0000256" key="4">
    <source>
        <dbReference type="ARBA" id="ARBA00022643"/>
    </source>
</evidence>
<comment type="cofactor">
    <cofactor evidence="1">
        <name>FMN</name>
        <dbReference type="ChEBI" id="CHEBI:58210"/>
    </cofactor>
</comment>
<gene>
    <name evidence="7" type="ordered locus">DSY4001</name>
</gene>
<keyword evidence="3" id="KW-0285">Flavoprotein</keyword>
<name>Q24QA2_DESHY</name>
<dbReference type="AlphaFoldDB" id="Q24QA2"/>
<keyword evidence="8" id="KW-1185">Reference proteome</keyword>
<proteinExistence type="inferred from homology"/>
<evidence type="ECO:0000313" key="8">
    <source>
        <dbReference type="Proteomes" id="UP000001946"/>
    </source>
</evidence>
<feature type="domain" description="Nitroreductase" evidence="6">
    <location>
        <begin position="49"/>
        <end position="200"/>
    </location>
</feature>
<evidence type="ECO:0000256" key="1">
    <source>
        <dbReference type="ARBA" id="ARBA00001917"/>
    </source>
</evidence>
<dbReference type="InterPro" id="IPR000415">
    <property type="entry name" value="Nitroreductase-like"/>
</dbReference>
<sequence>MPNLSIQLHLLNVWIRVKLTKHFPSFENKENFACWRRDWIMDTIKAIELRKSVRSYLPKPVEAEIITQLVRAGNSAPKVGIFHTSVIENPGILGEINEEALVQYQNSGDKLLMGRAALEGYQPLYGAPVFFLFSAPFANPLKEATTSCAATCITIAATALGLGSCYIHSALQGIRGNSKLMEKIGIPFGLTPICGVVVGHSAEDSLSPHRSITENVNYCR</sequence>
<organism evidence="7 8">
    <name type="scientific">Desulfitobacterium hafniense (strain Y51)</name>
    <dbReference type="NCBI Taxonomy" id="138119"/>
    <lineage>
        <taxon>Bacteria</taxon>
        <taxon>Bacillati</taxon>
        <taxon>Bacillota</taxon>
        <taxon>Clostridia</taxon>
        <taxon>Eubacteriales</taxon>
        <taxon>Desulfitobacteriaceae</taxon>
        <taxon>Desulfitobacterium</taxon>
    </lineage>
</organism>
<dbReference type="HOGENOM" id="CLU_070764_7_0_9"/>